<geneLocation type="plasmid" evidence="1 2">
    <name>pSG3</name>
</geneLocation>
<dbReference type="Proteomes" id="UP000001932">
    <property type="component" value="Plasmid pSG3"/>
</dbReference>
<name>Q2NPY8_SODGM</name>
<proteinExistence type="predicted"/>
<reference evidence="1 2" key="1">
    <citation type="journal article" date="2006" name="Genome Res.">
        <title>Massive genome erosion and functional adaptations provide insights into the symbiotic lifestyle of Sodalis glossinidius in the tsetse host.</title>
        <authorList>
            <person name="Toh H."/>
            <person name="Weiss B.L."/>
            <person name="Perkin S.A.H."/>
            <person name="Yamashita A."/>
            <person name="Oshima K."/>
            <person name="Hattori M."/>
            <person name="Aksoy S."/>
        </authorList>
    </citation>
    <scope>NUCLEOTIDE SEQUENCE [LARGE SCALE GENOMIC DNA]</scope>
    <source>
        <strain evidence="2">morsitans</strain>
    </source>
</reference>
<dbReference type="AlphaFoldDB" id="Q2NPY8"/>
<evidence type="ECO:0000313" key="1">
    <source>
        <dbReference type="EMBL" id="BAE75787.1"/>
    </source>
</evidence>
<organism evidence="1 2">
    <name type="scientific">Sodalis glossinidius (strain morsitans)</name>
    <dbReference type="NCBI Taxonomy" id="343509"/>
    <lineage>
        <taxon>Bacteria</taxon>
        <taxon>Pseudomonadati</taxon>
        <taxon>Pseudomonadota</taxon>
        <taxon>Gammaproteobacteria</taxon>
        <taxon>Enterobacterales</taxon>
        <taxon>Bruguierivoracaceae</taxon>
        <taxon>Sodalis</taxon>
    </lineage>
</organism>
<dbReference type="KEGG" id="sgl:SGP3_0003"/>
<sequence length="102" mass="11362">MPRKRHRSLYSAIDVVAIEPCSEPGMCRIKTRPTTSLATNSHEILNLRRLVKFYRSVQVENPPSEEREWEDATSVLVAAAFLVVDSIDIDSTECNEKSGGAA</sequence>
<gene>
    <name evidence="1" type="ordered locus">SGP3_0003</name>
</gene>
<dbReference type="HOGENOM" id="CLU_2275589_0_0_6"/>
<evidence type="ECO:0000313" key="2">
    <source>
        <dbReference type="Proteomes" id="UP000001932"/>
    </source>
</evidence>
<keyword evidence="1" id="KW-0614">Plasmid</keyword>
<protein>
    <submittedName>
        <fullName evidence="1">Uncharacterized protein</fullName>
    </submittedName>
</protein>
<accession>Q2NPY8</accession>
<keyword evidence="2" id="KW-1185">Reference proteome</keyword>
<dbReference type="EMBL" id="AP008235">
    <property type="protein sequence ID" value="BAE75787.1"/>
    <property type="molecule type" value="Genomic_DNA"/>
</dbReference>